<evidence type="ECO:0000313" key="7">
    <source>
        <dbReference type="EMBL" id="MXP21746.1"/>
    </source>
</evidence>
<dbReference type="AlphaFoldDB" id="A0A6L7GPF6"/>
<feature type="domain" description="Acyl-CoA dehydrogenase/oxidase C-terminal" evidence="6">
    <location>
        <begin position="191"/>
        <end position="309"/>
    </location>
</feature>
<reference evidence="7 8" key="1">
    <citation type="submission" date="2019-11" db="EMBL/GenBank/DDBJ databases">
        <title>Gordonia sp. nov., a novel actinobacterium isolated from mangrove soil in Hainan.</title>
        <authorList>
            <person name="Huang X."/>
            <person name="Xie Y."/>
            <person name="Chu X."/>
            <person name="Xiao K."/>
        </authorList>
    </citation>
    <scope>NUCLEOTIDE SEQUENCE [LARGE SCALE GENOMIC DNA]</scope>
    <source>
        <strain evidence="7 8">HNM0687</strain>
    </source>
</reference>
<evidence type="ECO:0000256" key="4">
    <source>
        <dbReference type="ARBA" id="ARBA00022827"/>
    </source>
</evidence>
<keyword evidence="8" id="KW-1185">Reference proteome</keyword>
<comment type="caution">
    <text evidence="7">The sequence shown here is derived from an EMBL/GenBank/DDBJ whole genome shotgun (WGS) entry which is preliminary data.</text>
</comment>
<dbReference type="PANTHER" id="PTHR43884:SF20">
    <property type="entry name" value="ACYL-COA DEHYDROGENASE FADE28"/>
    <property type="match status" value="1"/>
</dbReference>
<dbReference type="GO" id="GO:0050660">
    <property type="term" value="F:flavin adenine dinucleotide binding"/>
    <property type="evidence" value="ECO:0007669"/>
    <property type="project" value="InterPro"/>
</dbReference>
<dbReference type="InterPro" id="IPR009075">
    <property type="entry name" value="AcylCo_DH/oxidase_C"/>
</dbReference>
<dbReference type="Proteomes" id="UP000475545">
    <property type="component" value="Unassembled WGS sequence"/>
</dbReference>
<keyword evidence="4" id="KW-0274">FAD</keyword>
<organism evidence="7 8">
    <name type="scientific">Gordonia mangrovi</name>
    <dbReference type="NCBI Taxonomy" id="2665643"/>
    <lineage>
        <taxon>Bacteria</taxon>
        <taxon>Bacillati</taxon>
        <taxon>Actinomycetota</taxon>
        <taxon>Actinomycetes</taxon>
        <taxon>Mycobacteriales</taxon>
        <taxon>Gordoniaceae</taxon>
        <taxon>Gordonia</taxon>
    </lineage>
</organism>
<dbReference type="Pfam" id="PF00441">
    <property type="entry name" value="Acyl-CoA_dh_1"/>
    <property type="match status" value="1"/>
</dbReference>
<dbReference type="SUPFAM" id="SSF56645">
    <property type="entry name" value="Acyl-CoA dehydrogenase NM domain-like"/>
    <property type="match status" value="1"/>
</dbReference>
<dbReference type="InterPro" id="IPR036250">
    <property type="entry name" value="AcylCo_DH-like_C"/>
</dbReference>
<dbReference type="SUPFAM" id="SSF47203">
    <property type="entry name" value="Acyl-CoA dehydrogenase C-terminal domain-like"/>
    <property type="match status" value="1"/>
</dbReference>
<evidence type="ECO:0000256" key="1">
    <source>
        <dbReference type="ARBA" id="ARBA00001974"/>
    </source>
</evidence>
<dbReference type="PANTHER" id="PTHR43884">
    <property type="entry name" value="ACYL-COA DEHYDROGENASE"/>
    <property type="match status" value="1"/>
</dbReference>
<evidence type="ECO:0000256" key="5">
    <source>
        <dbReference type="ARBA" id="ARBA00023002"/>
    </source>
</evidence>
<comment type="similarity">
    <text evidence="2">Belongs to the acyl-CoA dehydrogenase family.</text>
</comment>
<keyword evidence="3" id="KW-0285">Flavoprotein</keyword>
<dbReference type="InterPro" id="IPR009100">
    <property type="entry name" value="AcylCoA_DH/oxidase_NM_dom_sf"/>
</dbReference>
<gene>
    <name evidence="7" type="ORF">GIY30_10340</name>
</gene>
<evidence type="ECO:0000259" key="6">
    <source>
        <dbReference type="Pfam" id="PF00441"/>
    </source>
</evidence>
<evidence type="ECO:0000313" key="8">
    <source>
        <dbReference type="Proteomes" id="UP000475545"/>
    </source>
</evidence>
<dbReference type="RefSeq" id="WP_160901899.1">
    <property type="nucleotide sequence ID" value="NZ_CP102850.1"/>
</dbReference>
<dbReference type="InterPro" id="IPR037069">
    <property type="entry name" value="AcylCoA_DH/ox_N_sf"/>
</dbReference>
<dbReference type="Gene3D" id="1.20.140.10">
    <property type="entry name" value="Butyryl-CoA Dehydrogenase, subunit A, domain 3"/>
    <property type="match status" value="1"/>
</dbReference>
<comment type="cofactor">
    <cofactor evidence="1">
        <name>FAD</name>
        <dbReference type="ChEBI" id="CHEBI:57692"/>
    </cofactor>
</comment>
<evidence type="ECO:0000256" key="2">
    <source>
        <dbReference type="ARBA" id="ARBA00009347"/>
    </source>
</evidence>
<keyword evidence="5" id="KW-0560">Oxidoreductase</keyword>
<dbReference type="EMBL" id="WMBR01000002">
    <property type="protein sequence ID" value="MXP21746.1"/>
    <property type="molecule type" value="Genomic_DNA"/>
</dbReference>
<evidence type="ECO:0000256" key="3">
    <source>
        <dbReference type="ARBA" id="ARBA00022630"/>
    </source>
</evidence>
<dbReference type="Gene3D" id="1.10.540.10">
    <property type="entry name" value="Acyl-CoA dehydrogenase/oxidase, N-terminal domain"/>
    <property type="match status" value="1"/>
</dbReference>
<proteinExistence type="inferred from homology"/>
<sequence>MPGLTVDTELAELMSDVFAAHRKRLDDSVDGSTGDADAALWRQLCDLGLARLTGSETSGGSGADWPAAAELLRAAASHRVPTPVVEHDLLAGWLLETAGLPADDSRRSACVLDETGTARDVGWAQAAERIVVAWRGEFGWRVTDIDVADLTITPGRNVADEPRDIVVIDTTLLTGVAVDDGVLTRFRLRGALARAVQVCGALDGALAVSVAHAADREQFGRPLARFQAVTNLVADIAAEAALARAATEAALGAAVQSDWTAPDLTFLVAVARSCVGRAASVVVRNAHQVLGAIGTTQEHQLHGFTLPALAWRSEFGSVHDWEHVVTDAAIEAGVDGLWPLISGTAPLSPPARAQES</sequence>
<name>A0A6L7GPF6_9ACTN</name>
<dbReference type="GO" id="GO:0003995">
    <property type="term" value="F:acyl-CoA dehydrogenase activity"/>
    <property type="evidence" value="ECO:0007669"/>
    <property type="project" value="TreeGrafter"/>
</dbReference>
<protein>
    <submittedName>
        <fullName evidence="7">Acyl-CoA dehydrogenase</fullName>
    </submittedName>
</protein>
<accession>A0A6L7GPF6</accession>